<dbReference type="InterPro" id="IPR050679">
    <property type="entry name" value="Bact_HTH_transcr_reg"/>
</dbReference>
<feature type="compositionally biased region" description="Low complexity" evidence="1">
    <location>
        <begin position="44"/>
        <end position="53"/>
    </location>
</feature>
<feature type="compositionally biased region" description="Basic and acidic residues" evidence="1">
    <location>
        <begin position="10"/>
        <end position="20"/>
    </location>
</feature>
<dbReference type="Proteomes" id="UP000215483">
    <property type="component" value="Unassembled WGS sequence"/>
</dbReference>
<proteinExistence type="predicted"/>
<dbReference type="Gene3D" id="3.40.1410.10">
    <property type="entry name" value="Chorismate lyase-like"/>
    <property type="match status" value="1"/>
</dbReference>
<evidence type="ECO:0000259" key="2">
    <source>
        <dbReference type="SMART" id="SM00866"/>
    </source>
</evidence>
<organism evidence="3 4">
    <name type="scientific">Streptomyces diastatochromogenes</name>
    <dbReference type="NCBI Taxonomy" id="42236"/>
    <lineage>
        <taxon>Bacteria</taxon>
        <taxon>Bacillati</taxon>
        <taxon>Actinomycetota</taxon>
        <taxon>Actinomycetes</taxon>
        <taxon>Kitasatosporales</taxon>
        <taxon>Streptomycetaceae</taxon>
        <taxon>Streptomyces</taxon>
    </lineage>
</organism>
<evidence type="ECO:0000313" key="4">
    <source>
        <dbReference type="Proteomes" id="UP000215483"/>
    </source>
</evidence>
<dbReference type="GO" id="GO:0045892">
    <property type="term" value="P:negative regulation of DNA-templated transcription"/>
    <property type="evidence" value="ECO:0007669"/>
    <property type="project" value="TreeGrafter"/>
</dbReference>
<dbReference type="Pfam" id="PF07702">
    <property type="entry name" value="UTRA"/>
    <property type="match status" value="1"/>
</dbReference>
<dbReference type="AlphaFoldDB" id="A0A233SBR4"/>
<feature type="region of interest" description="Disordered" evidence="1">
    <location>
        <begin position="1"/>
        <end position="54"/>
    </location>
</feature>
<dbReference type="PANTHER" id="PTHR44846:SF17">
    <property type="entry name" value="GNTR-FAMILY TRANSCRIPTIONAL REGULATOR"/>
    <property type="match status" value="1"/>
</dbReference>
<comment type="caution">
    <text evidence="3">The sequence shown here is derived from an EMBL/GenBank/DDBJ whole genome shotgun (WGS) entry which is preliminary data.</text>
</comment>
<dbReference type="OrthoDB" id="4537656at2"/>
<sequence>MPQAYEEFTDDRQHGRDTFVRRPRTPVVRDNGRHQWEKDRARQPRTTRAAAGATEHDTGLVPADLVFLARYRTIEAPGQLAEAFGVTEGTALLERSYRTRCAAETAPFSLVTSYLLHAVAAANPDLLDASKEPWPGGTHHQLATVGVEIERVEERFTARPPTPEETRELELPAGTAVILVRKTSYDTRGRVVDVSDVVLPGDRTELFFTTRLERW</sequence>
<evidence type="ECO:0000256" key="1">
    <source>
        <dbReference type="SAM" id="MobiDB-lite"/>
    </source>
</evidence>
<dbReference type="InterPro" id="IPR028978">
    <property type="entry name" value="Chorismate_lyase_/UTRA_dom_sf"/>
</dbReference>
<protein>
    <submittedName>
        <fullName evidence="3">Transcriptional regulator</fullName>
    </submittedName>
</protein>
<accession>A0A233SBR4</accession>
<dbReference type="InterPro" id="IPR011663">
    <property type="entry name" value="UTRA"/>
</dbReference>
<name>A0A233SBR4_STRDA</name>
<feature type="compositionally biased region" description="Basic and acidic residues" evidence="1">
    <location>
        <begin position="30"/>
        <end position="42"/>
    </location>
</feature>
<reference evidence="3 4" key="1">
    <citation type="submission" date="2016-07" db="EMBL/GenBank/DDBJ databases">
        <title>Draft genome of Streptomyces diastatochromogenes.</title>
        <authorList>
            <person name="Podduturi R."/>
            <person name="Lukassen M.B."/>
            <person name="Clausen N."/>
            <person name="Nielsen J.L."/>
            <person name="Jorgensen N.O."/>
        </authorList>
    </citation>
    <scope>NUCLEOTIDE SEQUENCE [LARGE SCALE GENOMIC DNA]</scope>
    <source>
        <strain evidence="3 4">DSM 40608</strain>
    </source>
</reference>
<evidence type="ECO:0000313" key="3">
    <source>
        <dbReference type="EMBL" id="OXY93105.1"/>
    </source>
</evidence>
<gene>
    <name evidence="3" type="ORF">BEK98_23020</name>
</gene>
<dbReference type="PANTHER" id="PTHR44846">
    <property type="entry name" value="MANNOSYL-D-GLYCERATE TRANSPORT/METABOLISM SYSTEM REPRESSOR MNGR-RELATED"/>
    <property type="match status" value="1"/>
</dbReference>
<dbReference type="SMART" id="SM00866">
    <property type="entry name" value="UTRA"/>
    <property type="match status" value="1"/>
</dbReference>
<keyword evidence="4" id="KW-1185">Reference proteome</keyword>
<dbReference type="SUPFAM" id="SSF64288">
    <property type="entry name" value="Chorismate lyase-like"/>
    <property type="match status" value="1"/>
</dbReference>
<dbReference type="EMBL" id="MCGQ01000020">
    <property type="protein sequence ID" value="OXY93105.1"/>
    <property type="molecule type" value="Genomic_DNA"/>
</dbReference>
<dbReference type="GO" id="GO:0003677">
    <property type="term" value="F:DNA binding"/>
    <property type="evidence" value="ECO:0007669"/>
    <property type="project" value="InterPro"/>
</dbReference>
<dbReference type="RefSeq" id="WP_094218637.1">
    <property type="nucleotide sequence ID" value="NZ_MCGQ01000020.1"/>
</dbReference>
<feature type="domain" description="UbiC transcription regulator-associated" evidence="2">
    <location>
        <begin position="57"/>
        <end position="205"/>
    </location>
</feature>